<dbReference type="Pfam" id="PF00168">
    <property type="entry name" value="C2"/>
    <property type="match status" value="1"/>
</dbReference>
<comment type="caution">
    <text evidence="2">The sequence shown here is derived from an EMBL/GenBank/DDBJ whole genome shotgun (WGS) entry which is preliminary data.</text>
</comment>
<sequence length="264" mass="29062">MNAMEGCHHDGAATTSQLLSLSLTIIKANELSIRSAWKRKPNAYAQIKAANTALSRTPVITHSTDPVWQKRLTLIEVEMSSILSFEVVDDGIFSIGRKVVLGRTERPVSALLGLPSPDVVLPLTPNGSITISVQRQTASAALADVDGAVDQISHADDVSTVSNSFKEIIRSLEKLVGFVDSFSTIHPYVHTAWKIVSSVYKVVDTQLDRDTRIVGLIDKMKRLYSFVAPLESMNIHSTLESVVQLILRQTIECVGFVQEGRRFY</sequence>
<proteinExistence type="predicted"/>
<dbReference type="InterPro" id="IPR035892">
    <property type="entry name" value="C2_domain_sf"/>
</dbReference>
<keyword evidence="3" id="KW-1185">Reference proteome</keyword>
<reference evidence="2" key="1">
    <citation type="submission" date="2023-06" db="EMBL/GenBank/DDBJ databases">
        <authorList>
            <consortium name="Lawrence Berkeley National Laboratory"/>
            <person name="Ahrendt S."/>
            <person name="Sahu N."/>
            <person name="Indic B."/>
            <person name="Wong-Bajracharya J."/>
            <person name="Merenyi Z."/>
            <person name="Ke H.-M."/>
            <person name="Monk M."/>
            <person name="Kocsube S."/>
            <person name="Drula E."/>
            <person name="Lipzen A."/>
            <person name="Balint B."/>
            <person name="Henrissat B."/>
            <person name="Andreopoulos B."/>
            <person name="Martin F.M."/>
            <person name="Harder C.B."/>
            <person name="Rigling D."/>
            <person name="Ford K.L."/>
            <person name="Foster G.D."/>
            <person name="Pangilinan J."/>
            <person name="Papanicolaou A."/>
            <person name="Barry K."/>
            <person name="LaButti K."/>
            <person name="Viragh M."/>
            <person name="Koriabine M."/>
            <person name="Yan M."/>
            <person name="Riley R."/>
            <person name="Champramary S."/>
            <person name="Plett K.L."/>
            <person name="Tsai I.J."/>
            <person name="Slot J."/>
            <person name="Sipos G."/>
            <person name="Plett J."/>
            <person name="Nagy L.G."/>
            <person name="Grigoriev I.V."/>
        </authorList>
    </citation>
    <scope>NUCLEOTIDE SEQUENCE</scope>
    <source>
        <strain evidence="2">ICMP 16352</strain>
    </source>
</reference>
<organism evidence="2 3">
    <name type="scientific">Armillaria novae-zelandiae</name>
    <dbReference type="NCBI Taxonomy" id="153914"/>
    <lineage>
        <taxon>Eukaryota</taxon>
        <taxon>Fungi</taxon>
        <taxon>Dikarya</taxon>
        <taxon>Basidiomycota</taxon>
        <taxon>Agaricomycotina</taxon>
        <taxon>Agaricomycetes</taxon>
        <taxon>Agaricomycetidae</taxon>
        <taxon>Agaricales</taxon>
        <taxon>Marasmiineae</taxon>
        <taxon>Physalacriaceae</taxon>
        <taxon>Armillaria</taxon>
    </lineage>
</organism>
<name>A0AA39NS80_9AGAR</name>
<dbReference type="CDD" id="cd00030">
    <property type="entry name" value="C2"/>
    <property type="match status" value="1"/>
</dbReference>
<gene>
    <name evidence="2" type="ORF">IW261DRAFT_1003157</name>
</gene>
<evidence type="ECO:0000313" key="3">
    <source>
        <dbReference type="Proteomes" id="UP001175227"/>
    </source>
</evidence>
<evidence type="ECO:0000259" key="1">
    <source>
        <dbReference type="PROSITE" id="PS50004"/>
    </source>
</evidence>
<evidence type="ECO:0000313" key="2">
    <source>
        <dbReference type="EMBL" id="KAK0470659.1"/>
    </source>
</evidence>
<dbReference type="InterPro" id="IPR000008">
    <property type="entry name" value="C2_dom"/>
</dbReference>
<dbReference type="PROSITE" id="PS50004">
    <property type="entry name" value="C2"/>
    <property type="match status" value="1"/>
</dbReference>
<dbReference type="SMART" id="SM00239">
    <property type="entry name" value="C2"/>
    <property type="match status" value="1"/>
</dbReference>
<dbReference type="Proteomes" id="UP001175227">
    <property type="component" value="Unassembled WGS sequence"/>
</dbReference>
<dbReference type="SUPFAM" id="SSF49562">
    <property type="entry name" value="C2 domain (Calcium/lipid-binding domain, CaLB)"/>
    <property type="match status" value="1"/>
</dbReference>
<feature type="domain" description="C2" evidence="1">
    <location>
        <begin position="1"/>
        <end position="121"/>
    </location>
</feature>
<accession>A0AA39NS80</accession>
<dbReference type="EMBL" id="JAUEPR010000062">
    <property type="protein sequence ID" value="KAK0470659.1"/>
    <property type="molecule type" value="Genomic_DNA"/>
</dbReference>
<dbReference type="Gene3D" id="2.60.40.150">
    <property type="entry name" value="C2 domain"/>
    <property type="match status" value="1"/>
</dbReference>
<protein>
    <recommendedName>
        <fullName evidence="1">C2 domain-containing protein</fullName>
    </recommendedName>
</protein>
<dbReference type="AlphaFoldDB" id="A0AA39NS80"/>